<evidence type="ECO:0000256" key="8">
    <source>
        <dbReference type="ARBA" id="ARBA00022679"/>
    </source>
</evidence>
<evidence type="ECO:0000256" key="10">
    <source>
        <dbReference type="ARBA" id="ARBA00022777"/>
    </source>
</evidence>
<dbReference type="InterPro" id="IPR037052">
    <property type="entry name" value="CheA-like_P2_sf"/>
</dbReference>
<dbReference type="InterPro" id="IPR004105">
    <property type="entry name" value="CheA-like_dim"/>
</dbReference>
<dbReference type="Gene3D" id="3.30.565.10">
    <property type="entry name" value="Histidine kinase-like ATPase, C-terminal domain"/>
    <property type="match status" value="1"/>
</dbReference>
<protein>
    <recommendedName>
        <fullName evidence="4">Chemotaxis protein CheA</fullName>
        <ecNumber evidence="3">2.7.13.3</ecNumber>
    </recommendedName>
</protein>
<dbReference type="GO" id="GO:0006935">
    <property type="term" value="P:chemotaxis"/>
    <property type="evidence" value="ECO:0007669"/>
    <property type="project" value="UniProtKB-KW"/>
</dbReference>
<evidence type="ECO:0000313" key="21">
    <source>
        <dbReference type="Proteomes" id="UP000677918"/>
    </source>
</evidence>
<dbReference type="InterPro" id="IPR002545">
    <property type="entry name" value="CheW-lke_dom"/>
</dbReference>
<dbReference type="SUPFAM" id="SSF47226">
    <property type="entry name" value="Histidine-containing phosphotransfer domain, HPT domain"/>
    <property type="match status" value="1"/>
</dbReference>
<dbReference type="PROSITE" id="PS50894">
    <property type="entry name" value="HPT"/>
    <property type="match status" value="1"/>
</dbReference>
<keyword evidence="12" id="KW-0902">Two-component regulatory system</keyword>
<evidence type="ECO:0000256" key="5">
    <source>
        <dbReference type="ARBA" id="ARBA00022490"/>
    </source>
</evidence>
<evidence type="ECO:0000256" key="15">
    <source>
        <dbReference type="SAM" id="Coils"/>
    </source>
</evidence>
<evidence type="ECO:0000256" key="1">
    <source>
        <dbReference type="ARBA" id="ARBA00000085"/>
    </source>
</evidence>
<evidence type="ECO:0000259" key="17">
    <source>
        <dbReference type="PROSITE" id="PS50109"/>
    </source>
</evidence>
<dbReference type="Pfam" id="PF01627">
    <property type="entry name" value="Hpt"/>
    <property type="match status" value="1"/>
</dbReference>
<dbReference type="InterPro" id="IPR036641">
    <property type="entry name" value="HPT_dom_sf"/>
</dbReference>
<dbReference type="CDD" id="cd00088">
    <property type="entry name" value="HPT"/>
    <property type="match status" value="1"/>
</dbReference>
<dbReference type="InterPro" id="IPR003594">
    <property type="entry name" value="HATPase_dom"/>
</dbReference>
<dbReference type="GO" id="GO:0005524">
    <property type="term" value="F:ATP binding"/>
    <property type="evidence" value="ECO:0007669"/>
    <property type="project" value="UniProtKB-KW"/>
</dbReference>
<accession>A0A8J4M3W1</accession>
<name>A0A8J4M3W1_9BACL</name>
<evidence type="ECO:0000256" key="6">
    <source>
        <dbReference type="ARBA" id="ARBA00022500"/>
    </source>
</evidence>
<dbReference type="Pfam" id="PF02895">
    <property type="entry name" value="H-kinase_dim"/>
    <property type="match status" value="1"/>
</dbReference>
<feature type="domain" description="Histidine kinase" evidence="17">
    <location>
        <begin position="301"/>
        <end position="506"/>
    </location>
</feature>
<dbReference type="CDD" id="cd00731">
    <property type="entry name" value="CheA_reg"/>
    <property type="match status" value="1"/>
</dbReference>
<keyword evidence="9" id="KW-0547">Nucleotide-binding</keyword>
<dbReference type="SUPFAM" id="SSF55052">
    <property type="entry name" value="CheY-binding domain of CheA"/>
    <property type="match status" value="1"/>
</dbReference>
<feature type="domain" description="HPt" evidence="19">
    <location>
        <begin position="1"/>
        <end position="103"/>
    </location>
</feature>
<dbReference type="EC" id="2.7.13.3" evidence="3"/>
<evidence type="ECO:0000313" key="20">
    <source>
        <dbReference type="EMBL" id="GIQ69921.1"/>
    </source>
</evidence>
<dbReference type="GO" id="GO:0000155">
    <property type="term" value="F:phosphorelay sensor kinase activity"/>
    <property type="evidence" value="ECO:0007669"/>
    <property type="project" value="InterPro"/>
</dbReference>
<dbReference type="PANTHER" id="PTHR43395">
    <property type="entry name" value="SENSOR HISTIDINE KINASE CHEA"/>
    <property type="match status" value="1"/>
</dbReference>
<feature type="region of interest" description="Disordered" evidence="16">
    <location>
        <begin position="222"/>
        <end position="250"/>
    </location>
</feature>
<reference evidence="20" key="1">
    <citation type="submission" date="2021-04" db="EMBL/GenBank/DDBJ databases">
        <title>Draft genome sequence of Xylanibacillus composti strain K13.</title>
        <authorList>
            <person name="Uke A."/>
            <person name="Chhe C."/>
            <person name="Baramee S."/>
            <person name="Kosugi A."/>
        </authorList>
    </citation>
    <scope>NUCLEOTIDE SEQUENCE</scope>
    <source>
        <strain evidence="20">K13</strain>
    </source>
</reference>
<dbReference type="SMART" id="SM00073">
    <property type="entry name" value="HPT"/>
    <property type="match status" value="1"/>
</dbReference>
<comment type="function">
    <text evidence="13">Involved in the transmission of sensory signals from the chemoreceptors to the flagellar motors. CheA is autophosphorylated; it can transfer its phosphate group to either CheB or CheY.</text>
</comment>
<keyword evidence="21" id="KW-1185">Reference proteome</keyword>
<keyword evidence="7 14" id="KW-0597">Phosphoprotein</keyword>
<comment type="caution">
    <text evidence="20">The sequence shown here is derived from an EMBL/GenBank/DDBJ whole genome shotgun (WGS) entry which is preliminary data.</text>
</comment>
<dbReference type="InterPro" id="IPR036061">
    <property type="entry name" value="CheW-like_dom_sf"/>
</dbReference>
<keyword evidence="8" id="KW-0808">Transferase</keyword>
<evidence type="ECO:0000256" key="9">
    <source>
        <dbReference type="ARBA" id="ARBA00022741"/>
    </source>
</evidence>
<dbReference type="Gene3D" id="3.30.70.1110">
    <property type="entry name" value="Histidine kinase CheA-like, P2 response regulator-binding domain"/>
    <property type="match status" value="1"/>
</dbReference>
<dbReference type="PROSITE" id="PS50851">
    <property type="entry name" value="CHEW"/>
    <property type="match status" value="1"/>
</dbReference>
<proteinExistence type="predicted"/>
<dbReference type="InterPro" id="IPR051315">
    <property type="entry name" value="Bact_Chemotaxis_CheA"/>
</dbReference>
<comment type="catalytic activity">
    <reaction evidence="1">
        <text>ATP + protein L-histidine = ADP + protein N-phospho-L-histidine.</text>
        <dbReference type="EC" id="2.7.13.3"/>
    </reaction>
</comment>
<sequence>MNISELAQIFHEELEEQLQLMEEELLNLEKAGETEQAVQSLFRAAHTIKGSSAAMGLEAMKQLTHEMEQLLDGLRSHRFQLTSAMTNHLFRCMDGLKQLKDDFVAGEETTLDIAPFISRLQELIAAPAEPQSSKQAYIVKVKLTDDCPMKQVRAMVIYQRLAESVEVKSVEPDLEGVHEDVAFTHLHYAIETSMSEEDMAGLFGSMVDIEDVRMEPATLELEDDVEEEQQDQSGLAAEASQQRTRGDRKAQTVRVNVERLEHLMNLVGELVIDQTGMQQLHRKLEKDVQGNEEVGQLSLLTDHLGRVIADLQDTVMKARMLPIAQLFNRFPRMVRDLAHSLDKEIELVLEGSETELDRTLIEEIGDPLIHLIRNAVDHGIEPAAIREQAGKPRTGRLTVRAAHEDNQVVIIVEDDGAGIDPNRVRQSAIGKGLISMDDAERMSDQEAVHLIFVPGFSTASAVSEVSGRGVGMDIVRSDIERLNGLIDIVNSPGQGVQFKIRLPLTLAIITGLLVRLNTQRFVLPMSNVAEIVRVKHRDIQSMKGQEVVMIRDRVIPLLWLHDHFHIPRCEETRNSMSVVVVGTAEKRVALAVDELLGKQDIVIKSLGSFIGKVNGLSGSTILGDGRIALIMEVGDLLRFTS</sequence>
<dbReference type="InterPro" id="IPR037006">
    <property type="entry name" value="CheA-like_homodim_sf"/>
</dbReference>
<keyword evidence="11" id="KW-0067">ATP-binding</keyword>
<dbReference type="PANTHER" id="PTHR43395:SF10">
    <property type="entry name" value="CHEMOTAXIS PROTEIN CHEA"/>
    <property type="match status" value="1"/>
</dbReference>
<dbReference type="Gene3D" id="2.30.30.40">
    <property type="entry name" value="SH3 Domains"/>
    <property type="match status" value="1"/>
</dbReference>
<dbReference type="InterPro" id="IPR008207">
    <property type="entry name" value="Sig_transdc_His_kin_Hpt_dom"/>
</dbReference>
<dbReference type="SMART" id="SM01231">
    <property type="entry name" value="H-kinase_dim"/>
    <property type="match status" value="1"/>
</dbReference>
<dbReference type="RefSeq" id="WP_373314406.1">
    <property type="nucleotide sequence ID" value="NZ_BOVK01000037.1"/>
</dbReference>
<dbReference type="Pfam" id="PF01584">
    <property type="entry name" value="CheW"/>
    <property type="match status" value="1"/>
</dbReference>
<keyword evidence="5" id="KW-0963">Cytoplasm</keyword>
<dbReference type="AlphaFoldDB" id="A0A8J4M3W1"/>
<dbReference type="Pfam" id="PF07194">
    <property type="entry name" value="P2"/>
    <property type="match status" value="1"/>
</dbReference>
<dbReference type="Pfam" id="PF02518">
    <property type="entry name" value="HATPase_c"/>
    <property type="match status" value="1"/>
</dbReference>
<evidence type="ECO:0000256" key="3">
    <source>
        <dbReference type="ARBA" id="ARBA00012438"/>
    </source>
</evidence>
<evidence type="ECO:0000256" key="12">
    <source>
        <dbReference type="ARBA" id="ARBA00023012"/>
    </source>
</evidence>
<dbReference type="InterPro" id="IPR035891">
    <property type="entry name" value="CheY-binding_CheA"/>
</dbReference>
<evidence type="ECO:0000256" key="16">
    <source>
        <dbReference type="SAM" id="MobiDB-lite"/>
    </source>
</evidence>
<dbReference type="InterPro" id="IPR004358">
    <property type="entry name" value="Sig_transdc_His_kin-like_C"/>
</dbReference>
<evidence type="ECO:0000256" key="2">
    <source>
        <dbReference type="ARBA" id="ARBA00004496"/>
    </source>
</evidence>
<organism evidence="20 21">
    <name type="scientific">Xylanibacillus composti</name>
    <dbReference type="NCBI Taxonomy" id="1572762"/>
    <lineage>
        <taxon>Bacteria</taxon>
        <taxon>Bacillati</taxon>
        <taxon>Bacillota</taxon>
        <taxon>Bacilli</taxon>
        <taxon>Bacillales</taxon>
        <taxon>Paenibacillaceae</taxon>
        <taxon>Xylanibacillus</taxon>
    </lineage>
</organism>
<evidence type="ECO:0000256" key="11">
    <source>
        <dbReference type="ARBA" id="ARBA00022840"/>
    </source>
</evidence>
<dbReference type="SUPFAM" id="SSF55874">
    <property type="entry name" value="ATPase domain of HSP90 chaperone/DNA topoisomerase II/histidine kinase"/>
    <property type="match status" value="1"/>
</dbReference>
<evidence type="ECO:0000256" key="13">
    <source>
        <dbReference type="ARBA" id="ARBA00035100"/>
    </source>
</evidence>
<dbReference type="SMART" id="SM00387">
    <property type="entry name" value="HATPase_c"/>
    <property type="match status" value="1"/>
</dbReference>
<evidence type="ECO:0000256" key="14">
    <source>
        <dbReference type="PROSITE-ProRule" id="PRU00110"/>
    </source>
</evidence>
<feature type="modified residue" description="Phosphohistidine" evidence="14">
    <location>
        <position position="46"/>
    </location>
</feature>
<feature type="domain" description="CheW-like" evidence="18">
    <location>
        <begin position="508"/>
        <end position="641"/>
    </location>
</feature>
<dbReference type="CDD" id="cd16916">
    <property type="entry name" value="HATPase_CheA-like"/>
    <property type="match status" value="1"/>
</dbReference>
<dbReference type="SUPFAM" id="SSF47384">
    <property type="entry name" value="Homodimeric domain of signal transducing histidine kinase"/>
    <property type="match status" value="1"/>
</dbReference>
<gene>
    <name evidence="20" type="ORF">XYCOK13_27450</name>
</gene>
<evidence type="ECO:0000256" key="4">
    <source>
        <dbReference type="ARBA" id="ARBA00021495"/>
    </source>
</evidence>
<feature type="coiled-coil region" evidence="15">
    <location>
        <begin position="4"/>
        <end position="31"/>
    </location>
</feature>
<dbReference type="Proteomes" id="UP000677918">
    <property type="component" value="Unassembled WGS sequence"/>
</dbReference>
<dbReference type="InterPro" id="IPR036097">
    <property type="entry name" value="HisK_dim/P_sf"/>
</dbReference>
<dbReference type="PRINTS" id="PR00344">
    <property type="entry name" value="BCTRLSENSOR"/>
</dbReference>
<comment type="subcellular location">
    <subcellularLocation>
        <location evidence="2">Cytoplasm</location>
    </subcellularLocation>
</comment>
<dbReference type="EMBL" id="BOVK01000037">
    <property type="protein sequence ID" value="GIQ69921.1"/>
    <property type="molecule type" value="Genomic_DNA"/>
</dbReference>
<dbReference type="PROSITE" id="PS50109">
    <property type="entry name" value="HIS_KIN"/>
    <property type="match status" value="1"/>
</dbReference>
<dbReference type="FunFam" id="3.30.565.10:FF:000016">
    <property type="entry name" value="Chemotaxis protein CheA, putative"/>
    <property type="match status" value="1"/>
</dbReference>
<keyword evidence="10" id="KW-0418">Kinase</keyword>
<dbReference type="InterPro" id="IPR005467">
    <property type="entry name" value="His_kinase_dom"/>
</dbReference>
<dbReference type="GO" id="GO:0005737">
    <property type="term" value="C:cytoplasm"/>
    <property type="evidence" value="ECO:0007669"/>
    <property type="project" value="UniProtKB-SubCell"/>
</dbReference>
<evidence type="ECO:0000259" key="19">
    <source>
        <dbReference type="PROSITE" id="PS50894"/>
    </source>
</evidence>
<dbReference type="InterPro" id="IPR036890">
    <property type="entry name" value="HATPase_C_sf"/>
</dbReference>
<keyword evidence="6" id="KW-0145">Chemotaxis</keyword>
<keyword evidence="15" id="KW-0175">Coiled coil</keyword>
<dbReference type="Gene3D" id="1.20.120.160">
    <property type="entry name" value="HPT domain"/>
    <property type="match status" value="1"/>
</dbReference>
<evidence type="ECO:0000256" key="7">
    <source>
        <dbReference type="ARBA" id="ARBA00022553"/>
    </source>
</evidence>
<dbReference type="InterPro" id="IPR010808">
    <property type="entry name" value="CheA_P2-bd"/>
</dbReference>
<evidence type="ECO:0000259" key="18">
    <source>
        <dbReference type="PROSITE" id="PS50851"/>
    </source>
</evidence>
<dbReference type="Gene3D" id="1.10.287.560">
    <property type="entry name" value="Histidine kinase CheA-like, homodimeric domain"/>
    <property type="match status" value="1"/>
</dbReference>
<dbReference type="SMART" id="SM00260">
    <property type="entry name" value="CheW"/>
    <property type="match status" value="1"/>
</dbReference>
<dbReference type="SUPFAM" id="SSF50341">
    <property type="entry name" value="CheW-like"/>
    <property type="match status" value="1"/>
</dbReference>